<feature type="transmembrane region" description="Helical" evidence="1">
    <location>
        <begin position="354"/>
        <end position="373"/>
    </location>
</feature>
<feature type="transmembrane region" description="Helical" evidence="1">
    <location>
        <begin position="251"/>
        <end position="280"/>
    </location>
</feature>
<dbReference type="PANTHER" id="PTHR43471:SF3">
    <property type="entry name" value="ABC TRANSPORTER PERMEASE PROTEIN NATB"/>
    <property type="match status" value="1"/>
</dbReference>
<dbReference type="AlphaFoldDB" id="A0A7C2UR00"/>
<reference evidence="2" key="1">
    <citation type="journal article" date="2020" name="mSystems">
        <title>Genome- and Community-Level Interaction Insights into Carbon Utilization and Element Cycling Functions of Hydrothermarchaeota in Hydrothermal Sediment.</title>
        <authorList>
            <person name="Zhou Z."/>
            <person name="Liu Y."/>
            <person name="Xu W."/>
            <person name="Pan J."/>
            <person name="Luo Z.H."/>
            <person name="Li M."/>
        </authorList>
    </citation>
    <scope>NUCLEOTIDE SEQUENCE [LARGE SCALE GENOMIC DNA]</scope>
    <source>
        <strain evidence="2">SpSt-1259</strain>
    </source>
</reference>
<feature type="transmembrane region" description="Helical" evidence="1">
    <location>
        <begin position="21"/>
        <end position="43"/>
    </location>
</feature>
<feature type="transmembrane region" description="Helical" evidence="1">
    <location>
        <begin position="322"/>
        <end position="342"/>
    </location>
</feature>
<gene>
    <name evidence="2" type="ORF">ENO36_04985</name>
</gene>
<keyword evidence="1" id="KW-1133">Transmembrane helix</keyword>
<feature type="transmembrane region" description="Helical" evidence="1">
    <location>
        <begin position="380"/>
        <end position="402"/>
    </location>
</feature>
<organism evidence="2">
    <name type="scientific">Fervidicoccus fontis</name>
    <dbReference type="NCBI Taxonomy" id="683846"/>
    <lineage>
        <taxon>Archaea</taxon>
        <taxon>Thermoproteota</taxon>
        <taxon>Thermoprotei</taxon>
        <taxon>Fervidicoccales</taxon>
        <taxon>Fervidicoccaceae</taxon>
        <taxon>Fervidicoccus</taxon>
    </lineage>
</organism>
<comment type="caution">
    <text evidence="2">The sequence shown here is derived from an EMBL/GenBank/DDBJ whole genome shotgun (WGS) entry which is preliminary data.</text>
</comment>
<feature type="transmembrane region" description="Helical" evidence="1">
    <location>
        <begin position="200"/>
        <end position="221"/>
    </location>
</feature>
<proteinExistence type="predicted"/>
<accession>A0A7C2UR00</accession>
<dbReference type="Pfam" id="PF12679">
    <property type="entry name" value="ABC2_membrane_2"/>
    <property type="match status" value="1"/>
</dbReference>
<feature type="transmembrane region" description="Helical" evidence="1">
    <location>
        <begin position="286"/>
        <end position="310"/>
    </location>
</feature>
<evidence type="ECO:0000256" key="1">
    <source>
        <dbReference type="SAM" id="Phobius"/>
    </source>
</evidence>
<dbReference type="PANTHER" id="PTHR43471">
    <property type="entry name" value="ABC TRANSPORTER PERMEASE"/>
    <property type="match status" value="1"/>
</dbReference>
<keyword evidence="1" id="KW-0812">Transmembrane</keyword>
<evidence type="ECO:0000313" key="2">
    <source>
        <dbReference type="EMBL" id="HEU98187.1"/>
    </source>
</evidence>
<protein>
    <submittedName>
        <fullName evidence="2">ABC transporter permease</fullName>
    </submittedName>
</protein>
<dbReference type="Proteomes" id="UP000885664">
    <property type="component" value="Unassembled WGS sequence"/>
</dbReference>
<name>A0A7C2UR00_9CREN</name>
<keyword evidence="1" id="KW-0472">Membrane</keyword>
<dbReference type="GO" id="GO:0005886">
    <property type="term" value="C:plasma membrane"/>
    <property type="evidence" value="ECO:0007669"/>
    <property type="project" value="UniProtKB-SubCell"/>
</dbReference>
<dbReference type="Gene3D" id="3.40.1710.10">
    <property type="entry name" value="abc type-2 transporter like domain"/>
    <property type="match status" value="1"/>
</dbReference>
<dbReference type="GO" id="GO:0140359">
    <property type="term" value="F:ABC-type transporter activity"/>
    <property type="evidence" value="ECO:0007669"/>
    <property type="project" value="InterPro"/>
</dbReference>
<dbReference type="EMBL" id="DSFE01000105">
    <property type="protein sequence ID" value="HEU98187.1"/>
    <property type="molecule type" value="Genomic_DNA"/>
</dbReference>
<sequence length="415" mass="44803">MDIYAVLWKEMKDLLRDRRTLGAVVILPLLSLPLLGAVTLAIYKTQPISFAIVDGDNSTISEEVGRLLSQYIEMTAESSGQKASISQFPSLEEALRSKGLDYVVFIPLGFGENLSSIDKVAYLEGYKRADTARAGTAESIFYSAVNYLSSSFSQRRIEVLLKYANVTASPSDLLQPVRIMESSYVSGGAPAPPNAEEISYTARMLAFALFFVTTPAVSYMVDSIMGEKERKTIESLLSLPISRKSLLGGKILASSIVGMIAGIADVIGVIVYFYLIAAVYGGGGFLLNFGIVAVHSIDVAATAFATCALVSPLIISAKSSRGANATAATITGLAMIIFFLALLTDVSRLPAYAYYPLLLIPYMNSVLVLLSYVQGSLTSLLFHFFLLIGETTLLYAVAFKVFRTELLLMPPTAEE</sequence>